<protein>
    <submittedName>
        <fullName evidence="1">Uncharacterized protein</fullName>
    </submittedName>
</protein>
<evidence type="ECO:0000313" key="1">
    <source>
        <dbReference type="EMBL" id="KAH6628020.1"/>
    </source>
</evidence>
<dbReference type="Proteomes" id="UP000724584">
    <property type="component" value="Unassembled WGS sequence"/>
</dbReference>
<dbReference type="EMBL" id="JAGIZQ010000005">
    <property type="protein sequence ID" value="KAH6628020.1"/>
    <property type="molecule type" value="Genomic_DNA"/>
</dbReference>
<keyword evidence="2" id="KW-1185">Reference proteome</keyword>
<evidence type="ECO:0000313" key="2">
    <source>
        <dbReference type="Proteomes" id="UP000724584"/>
    </source>
</evidence>
<reference evidence="1 2" key="1">
    <citation type="journal article" date="2021" name="Nat. Commun.">
        <title>Genetic determinants of endophytism in the Arabidopsis root mycobiome.</title>
        <authorList>
            <person name="Mesny F."/>
            <person name="Miyauchi S."/>
            <person name="Thiergart T."/>
            <person name="Pickel B."/>
            <person name="Atanasova L."/>
            <person name="Karlsson M."/>
            <person name="Huettel B."/>
            <person name="Barry K.W."/>
            <person name="Haridas S."/>
            <person name="Chen C."/>
            <person name="Bauer D."/>
            <person name="Andreopoulos W."/>
            <person name="Pangilinan J."/>
            <person name="LaButti K."/>
            <person name="Riley R."/>
            <person name="Lipzen A."/>
            <person name="Clum A."/>
            <person name="Drula E."/>
            <person name="Henrissat B."/>
            <person name="Kohler A."/>
            <person name="Grigoriev I.V."/>
            <person name="Martin F.M."/>
            <person name="Hacquard S."/>
        </authorList>
    </citation>
    <scope>NUCLEOTIDE SEQUENCE [LARGE SCALE GENOMIC DNA]</scope>
    <source>
        <strain evidence="1 2">MPI-SDFR-AT-0079</strain>
    </source>
</reference>
<gene>
    <name evidence="1" type="ORF">F5144DRAFT_291987</name>
</gene>
<accession>A0ACB7P224</accession>
<proteinExistence type="predicted"/>
<sequence length="147" mass="15773">MDSVGFFGLNALSSALIALGFKVTIVISSAVSRRVIVRCCLIFPYSPLVLFVLCFCHLPGAQVSHLAGTVLDRQRHSSFTHHSKSNGHAQPANFVAAGPVKFERGRAVRRSDRNAITAKMDTIASWVYSSGGTSATTAIMLDIPLVL</sequence>
<name>A0ACB7P224_9PEZI</name>
<comment type="caution">
    <text evidence="1">The sequence shown here is derived from an EMBL/GenBank/DDBJ whole genome shotgun (WGS) entry which is preliminary data.</text>
</comment>
<organism evidence="1 2">
    <name type="scientific">Chaetomium tenue</name>
    <dbReference type="NCBI Taxonomy" id="1854479"/>
    <lineage>
        <taxon>Eukaryota</taxon>
        <taxon>Fungi</taxon>
        <taxon>Dikarya</taxon>
        <taxon>Ascomycota</taxon>
        <taxon>Pezizomycotina</taxon>
        <taxon>Sordariomycetes</taxon>
        <taxon>Sordariomycetidae</taxon>
        <taxon>Sordariales</taxon>
        <taxon>Chaetomiaceae</taxon>
        <taxon>Chaetomium</taxon>
    </lineage>
</organism>